<protein>
    <submittedName>
        <fullName evidence="2">Helix-turn-helix domain-containing protein</fullName>
    </submittedName>
</protein>
<reference evidence="2 3" key="1">
    <citation type="submission" date="2021-03" db="EMBL/GenBank/DDBJ databases">
        <title>Five novel Rahnella species.</title>
        <authorList>
            <person name="Brady C."/>
            <person name="Asselin J."/>
            <person name="Beer S."/>
            <person name="Bruberg M.B."/>
            <person name="Crampton B."/>
            <person name="Venter S."/>
            <person name="Arnold D."/>
            <person name="Denman S."/>
        </authorList>
    </citation>
    <scope>NUCLEOTIDE SEQUENCE [LARGE SCALE GENOMIC DNA]</scope>
    <source>
        <strain evidence="2 3">L72c</strain>
    </source>
</reference>
<dbReference type="Proteomes" id="UP000699865">
    <property type="component" value="Unassembled WGS sequence"/>
</dbReference>
<sequence length="66" mass="7559">MLVTMTDEDLYRLGIIQRVHDHTLLQREAARLLELTVRQVQSVLRCYRARGAASMSRDQSISAFPA</sequence>
<name>A0ABS6KVM2_9GAMM</name>
<dbReference type="EMBL" id="JAFMOU010000054">
    <property type="protein sequence ID" value="MBU9833572.1"/>
    <property type="molecule type" value="Genomic_DNA"/>
</dbReference>
<gene>
    <name evidence="2" type="ORF">J1786_01805</name>
</gene>
<dbReference type="Pfam" id="PF13518">
    <property type="entry name" value="HTH_28"/>
    <property type="match status" value="1"/>
</dbReference>
<evidence type="ECO:0000313" key="3">
    <source>
        <dbReference type="Proteomes" id="UP000699865"/>
    </source>
</evidence>
<accession>A0ABS6KVM2</accession>
<organism evidence="2 3">
    <name type="scientific">Rahnella perminowiae</name>
    <dbReference type="NCBI Taxonomy" id="2816244"/>
    <lineage>
        <taxon>Bacteria</taxon>
        <taxon>Pseudomonadati</taxon>
        <taxon>Pseudomonadota</taxon>
        <taxon>Gammaproteobacteria</taxon>
        <taxon>Enterobacterales</taxon>
        <taxon>Yersiniaceae</taxon>
        <taxon>Rahnella</taxon>
    </lineage>
</organism>
<feature type="domain" description="Insertion element IS150 protein InsJ-like helix-turn-helix" evidence="1">
    <location>
        <begin position="12"/>
        <end position="54"/>
    </location>
</feature>
<dbReference type="InterPro" id="IPR055247">
    <property type="entry name" value="InsJ-like_HTH"/>
</dbReference>
<evidence type="ECO:0000259" key="1">
    <source>
        <dbReference type="Pfam" id="PF13518"/>
    </source>
</evidence>
<proteinExistence type="predicted"/>
<evidence type="ECO:0000313" key="2">
    <source>
        <dbReference type="EMBL" id="MBU9833572.1"/>
    </source>
</evidence>
<dbReference type="RefSeq" id="WP_217137515.1">
    <property type="nucleotide sequence ID" value="NZ_JAFMOU010000054.1"/>
</dbReference>
<comment type="caution">
    <text evidence="2">The sequence shown here is derived from an EMBL/GenBank/DDBJ whole genome shotgun (WGS) entry which is preliminary data.</text>
</comment>
<keyword evidence="3" id="KW-1185">Reference proteome</keyword>